<dbReference type="Gene3D" id="3.30.70.330">
    <property type="match status" value="2"/>
</dbReference>
<feature type="region of interest" description="Disordered" evidence="3">
    <location>
        <begin position="679"/>
        <end position="718"/>
    </location>
</feature>
<dbReference type="InterPro" id="IPR035979">
    <property type="entry name" value="RBD_domain_sf"/>
</dbReference>
<gene>
    <name evidence="5" type="ORF">D9613_009902</name>
</gene>
<feature type="region of interest" description="Disordered" evidence="3">
    <location>
        <begin position="771"/>
        <end position="832"/>
    </location>
</feature>
<feature type="domain" description="RRM" evidence="4">
    <location>
        <begin position="46"/>
        <end position="123"/>
    </location>
</feature>
<feature type="region of interest" description="Disordered" evidence="3">
    <location>
        <begin position="495"/>
        <end position="630"/>
    </location>
</feature>
<evidence type="ECO:0000256" key="1">
    <source>
        <dbReference type="ARBA" id="ARBA00022884"/>
    </source>
</evidence>
<dbReference type="GO" id="GO:0005737">
    <property type="term" value="C:cytoplasm"/>
    <property type="evidence" value="ECO:0007669"/>
    <property type="project" value="TreeGrafter"/>
</dbReference>
<dbReference type="GO" id="GO:1990904">
    <property type="term" value="C:ribonucleoprotein complex"/>
    <property type="evidence" value="ECO:0007669"/>
    <property type="project" value="TreeGrafter"/>
</dbReference>
<feature type="compositionally biased region" description="Low complexity" evidence="3">
    <location>
        <begin position="691"/>
        <end position="717"/>
    </location>
</feature>
<feature type="domain" description="RRM" evidence="4">
    <location>
        <begin position="172"/>
        <end position="249"/>
    </location>
</feature>
<evidence type="ECO:0000256" key="2">
    <source>
        <dbReference type="PROSITE-ProRule" id="PRU00176"/>
    </source>
</evidence>
<reference evidence="5 6" key="1">
    <citation type="submission" date="2019-12" db="EMBL/GenBank/DDBJ databases">
        <authorList>
            <person name="Floudas D."/>
            <person name="Bentzer J."/>
            <person name="Ahren D."/>
            <person name="Johansson T."/>
            <person name="Persson P."/>
            <person name="Tunlid A."/>
        </authorList>
    </citation>
    <scope>NUCLEOTIDE SEQUENCE [LARGE SCALE GENOMIC DNA]</scope>
    <source>
        <strain evidence="5 6">CBS 102.39</strain>
    </source>
</reference>
<feature type="region of interest" description="Disordered" evidence="3">
    <location>
        <begin position="248"/>
        <end position="299"/>
    </location>
</feature>
<dbReference type="PANTHER" id="PTHR23003:SF64">
    <property type="entry name" value="RRM DOMAIN-CONTAINING PROTEIN"/>
    <property type="match status" value="1"/>
</dbReference>
<evidence type="ECO:0000313" key="6">
    <source>
        <dbReference type="Proteomes" id="UP000521872"/>
    </source>
</evidence>
<keyword evidence="6" id="KW-1185">Reference proteome</keyword>
<keyword evidence="1 2" id="KW-0694">RNA-binding</keyword>
<protein>
    <recommendedName>
        <fullName evidence="4">RRM domain-containing protein</fullName>
    </recommendedName>
</protein>
<dbReference type="SUPFAM" id="SSF54928">
    <property type="entry name" value="RNA-binding domain, RBD"/>
    <property type="match status" value="2"/>
</dbReference>
<dbReference type="GO" id="GO:0003729">
    <property type="term" value="F:mRNA binding"/>
    <property type="evidence" value="ECO:0007669"/>
    <property type="project" value="TreeGrafter"/>
</dbReference>
<dbReference type="GO" id="GO:0005634">
    <property type="term" value="C:nucleus"/>
    <property type="evidence" value="ECO:0007669"/>
    <property type="project" value="TreeGrafter"/>
</dbReference>
<dbReference type="InterPro" id="IPR012677">
    <property type="entry name" value="Nucleotide-bd_a/b_plait_sf"/>
</dbReference>
<dbReference type="InterPro" id="IPR050374">
    <property type="entry name" value="RRT5_SRSF_SR"/>
</dbReference>
<feature type="compositionally biased region" description="Gly residues" evidence="3">
    <location>
        <begin position="957"/>
        <end position="976"/>
    </location>
</feature>
<feature type="region of interest" description="Disordered" evidence="3">
    <location>
        <begin position="872"/>
        <end position="933"/>
    </location>
</feature>
<feature type="region of interest" description="Disordered" evidence="3">
    <location>
        <begin position="1"/>
        <end position="24"/>
    </location>
</feature>
<feature type="compositionally biased region" description="Low complexity" evidence="3">
    <location>
        <begin position="251"/>
        <end position="268"/>
    </location>
</feature>
<feature type="compositionally biased region" description="Low complexity" evidence="3">
    <location>
        <begin position="977"/>
        <end position="987"/>
    </location>
</feature>
<evidence type="ECO:0000313" key="5">
    <source>
        <dbReference type="EMBL" id="KAF4618960.1"/>
    </source>
</evidence>
<dbReference type="EMBL" id="JAACJL010000017">
    <property type="protein sequence ID" value="KAF4618960.1"/>
    <property type="molecule type" value="Genomic_DNA"/>
</dbReference>
<dbReference type="FunFam" id="3.30.70.330:FF:000145">
    <property type="entry name" value="Putative RNP domain-containing protein"/>
    <property type="match status" value="2"/>
</dbReference>
<name>A0A8H4VSR4_9AGAR</name>
<feature type="compositionally biased region" description="Polar residues" evidence="3">
    <location>
        <begin position="269"/>
        <end position="280"/>
    </location>
</feature>
<feature type="compositionally biased region" description="Pro residues" evidence="3">
    <location>
        <begin position="497"/>
        <end position="510"/>
    </location>
</feature>
<sequence length="987" mass="104717">MHHLSYSSPSQSSPPSPPTDDAIEAIIQHATSARPPPDRPLRDTRTQLFVGNLPYRVRWQDLKDLFRKAGTVLRADVSLGPDNRSRGYGTVLLATAEDAGRAVDMFNGYSWQTRVLEVRLDRLLPEYEAQSVPGSASSSAHSALPPSHHPAPFDDRDLTSQYLSTPDPNSCRNLFVGNLPFHCQWQDLKDLFRQAGTILRADVALGPDGRSRGFGTVTFATEYDAERALRMFNGYEYNNRTLKVHYDKHPSGGSTTTSTSPATVGTNTPAQVHSHPTQINLPPGFMFDYGPPSAPASPYDMFTQIQMQQMQWQQQQQQNPQIHHDQLYQKFTRPLSQPQPNLGQKSSPLDIDSLTNSLAHTRISRPSPTPPSAVHKPPSISAHTSSSSTTGSSSEPSIASTSASSVAESPRQVSAFSQQQQQQKPPQVHPHHPGPISLPPLVPTFPISPHTPLAQQQGMSFSPLHHPAMGSPFPIYQSGHPALYQQHAQVSVLTPHGLPPITPSMPPFTFLPPSFVQQQQGVQPQRQRRHQHNPSSASSDTSGGTASASASSSAPASESISASAAAAAAPPPASSSSSSSQQRQQQQNQGYVPQHHHQQQQQQQHQYPLPSPHFMIPLPSPGLYIPHPQPSPPMHMRLNLSGIPSVFSPGVAMSPGTFYGRPGEVPNPNPFINAAVGAPVHVHSPPAGGLHQQQQQQQHPQQYPQQHQHQHQQGQQHVTHGAYFYAMSSPKKGPPSGMEPKGYFDPMYFPPNASVGGNGGSGLVNEIMRDVSEDDEKEVGKSREGQGEGRAKGKGEGGEEAEAGDEKSPSASVAASNSGGTGTVASGSSGTSLTSWYTNEVALAAPVAGVQSEGDRDSVDLDLGILSLKEDSGATISRTHSVGHVRKHGAASSSSSLSSSTSGAAAATGSAAVSIAGGGERATMARGNSDPVRGVMLRAEDLKLPPWVPEHRRVSPVGGGGGGGGSGVSAAGGGEAEGVAGEEAQSQ</sequence>
<proteinExistence type="predicted"/>
<feature type="compositionally biased region" description="Low complexity" evidence="3">
    <location>
        <begin position="377"/>
        <end position="410"/>
    </location>
</feature>
<feature type="compositionally biased region" description="Low complexity" evidence="3">
    <location>
        <begin position="890"/>
        <end position="915"/>
    </location>
</feature>
<comment type="caution">
    <text evidence="5">The sequence shown here is derived from an EMBL/GenBank/DDBJ whole genome shotgun (WGS) entry which is preliminary data.</text>
</comment>
<dbReference type="Pfam" id="PF00076">
    <property type="entry name" value="RRM_1"/>
    <property type="match status" value="2"/>
</dbReference>
<dbReference type="SMART" id="SM00360">
    <property type="entry name" value="RRM"/>
    <property type="match status" value="2"/>
</dbReference>
<feature type="region of interest" description="Disordered" evidence="3">
    <location>
        <begin position="131"/>
        <end position="162"/>
    </location>
</feature>
<feature type="compositionally biased region" description="Low complexity" evidence="3">
    <location>
        <begin position="823"/>
        <end position="832"/>
    </location>
</feature>
<evidence type="ECO:0000256" key="3">
    <source>
        <dbReference type="SAM" id="MobiDB-lite"/>
    </source>
</evidence>
<feature type="region of interest" description="Disordered" evidence="3">
    <location>
        <begin position="947"/>
        <end position="987"/>
    </location>
</feature>
<accession>A0A8H4VSR4</accession>
<dbReference type="AlphaFoldDB" id="A0A8H4VSR4"/>
<dbReference type="Proteomes" id="UP000521872">
    <property type="component" value="Unassembled WGS sequence"/>
</dbReference>
<feature type="region of interest" description="Disordered" evidence="3">
    <location>
        <begin position="361"/>
        <end position="466"/>
    </location>
</feature>
<evidence type="ECO:0000259" key="4">
    <source>
        <dbReference type="PROSITE" id="PS50102"/>
    </source>
</evidence>
<dbReference type="PROSITE" id="PS50102">
    <property type="entry name" value="RRM"/>
    <property type="match status" value="2"/>
</dbReference>
<dbReference type="InterPro" id="IPR000504">
    <property type="entry name" value="RRM_dom"/>
</dbReference>
<feature type="compositionally biased region" description="Low complexity" evidence="3">
    <location>
        <begin position="1"/>
        <end position="11"/>
    </location>
</feature>
<feature type="compositionally biased region" description="Low complexity" evidence="3">
    <location>
        <begin position="131"/>
        <end position="146"/>
    </location>
</feature>
<feature type="compositionally biased region" description="Basic and acidic residues" evidence="3">
    <location>
        <begin position="778"/>
        <end position="797"/>
    </location>
</feature>
<dbReference type="PANTHER" id="PTHR23003">
    <property type="entry name" value="RNA RECOGNITION MOTIF RRM DOMAIN CONTAINING PROTEIN"/>
    <property type="match status" value="1"/>
</dbReference>
<organism evidence="5 6">
    <name type="scientific">Agrocybe pediades</name>
    <dbReference type="NCBI Taxonomy" id="84607"/>
    <lineage>
        <taxon>Eukaryota</taxon>
        <taxon>Fungi</taxon>
        <taxon>Dikarya</taxon>
        <taxon>Basidiomycota</taxon>
        <taxon>Agaricomycotina</taxon>
        <taxon>Agaricomycetes</taxon>
        <taxon>Agaricomycetidae</taxon>
        <taxon>Agaricales</taxon>
        <taxon>Agaricineae</taxon>
        <taxon>Strophariaceae</taxon>
        <taxon>Agrocybe</taxon>
    </lineage>
</organism>
<feature type="compositionally biased region" description="Low complexity" evidence="3">
    <location>
        <begin position="534"/>
        <end position="589"/>
    </location>
</feature>